<dbReference type="Pfam" id="PF00010">
    <property type="entry name" value="HLH"/>
    <property type="match status" value="1"/>
</dbReference>
<dbReference type="SUPFAM" id="SSF47459">
    <property type="entry name" value="HLH, helix-loop-helix DNA-binding domain"/>
    <property type="match status" value="1"/>
</dbReference>
<feature type="region of interest" description="Disordered" evidence="6">
    <location>
        <begin position="90"/>
        <end position="146"/>
    </location>
</feature>
<evidence type="ECO:0000313" key="9">
    <source>
        <dbReference type="Proteomes" id="UP000001514"/>
    </source>
</evidence>
<feature type="region of interest" description="Disordered" evidence="6">
    <location>
        <begin position="330"/>
        <end position="355"/>
    </location>
</feature>
<evidence type="ECO:0000256" key="2">
    <source>
        <dbReference type="ARBA" id="ARBA00023015"/>
    </source>
</evidence>
<dbReference type="GO" id="GO:0006357">
    <property type="term" value="P:regulation of transcription by RNA polymerase II"/>
    <property type="evidence" value="ECO:0000318"/>
    <property type="project" value="GO_Central"/>
</dbReference>
<keyword evidence="9" id="KW-1185">Reference proteome</keyword>
<keyword evidence="2" id="KW-0805">Transcription regulation</keyword>
<organism evidence="9">
    <name type="scientific">Selaginella moellendorffii</name>
    <name type="common">Spikemoss</name>
    <dbReference type="NCBI Taxonomy" id="88036"/>
    <lineage>
        <taxon>Eukaryota</taxon>
        <taxon>Viridiplantae</taxon>
        <taxon>Streptophyta</taxon>
        <taxon>Embryophyta</taxon>
        <taxon>Tracheophyta</taxon>
        <taxon>Lycopodiopsida</taxon>
        <taxon>Selaginellales</taxon>
        <taxon>Selaginellaceae</taxon>
        <taxon>Selaginella</taxon>
    </lineage>
</organism>
<comment type="subcellular location">
    <subcellularLocation>
        <location evidence="1">Nucleus</location>
    </subcellularLocation>
</comment>
<dbReference type="AlphaFoldDB" id="D8SSS4"/>
<keyword evidence="4" id="KW-0804">Transcription</keyword>
<dbReference type="GO" id="GO:0000978">
    <property type="term" value="F:RNA polymerase II cis-regulatory region sequence-specific DNA binding"/>
    <property type="evidence" value="ECO:0000318"/>
    <property type="project" value="GO_Central"/>
</dbReference>
<dbReference type="PROSITE" id="PS50888">
    <property type="entry name" value="BHLH"/>
    <property type="match status" value="1"/>
</dbReference>
<evidence type="ECO:0000259" key="7">
    <source>
        <dbReference type="PROSITE" id="PS50888"/>
    </source>
</evidence>
<evidence type="ECO:0000256" key="3">
    <source>
        <dbReference type="ARBA" id="ARBA00023125"/>
    </source>
</evidence>
<proteinExistence type="predicted"/>
<dbReference type="GO" id="GO:0000981">
    <property type="term" value="F:DNA-binding transcription factor activity, RNA polymerase II-specific"/>
    <property type="evidence" value="ECO:0000318"/>
    <property type="project" value="GO_Central"/>
</dbReference>
<gene>
    <name evidence="8" type="ORF">SELMODRAFT_425336</name>
</gene>
<keyword evidence="5" id="KW-0539">Nucleus</keyword>
<dbReference type="Proteomes" id="UP000001514">
    <property type="component" value="Unassembled WGS sequence"/>
</dbReference>
<keyword evidence="3" id="KW-0238">DNA-binding</keyword>
<dbReference type="KEGG" id="smo:SELMODRAFT_425336"/>
<feature type="region of interest" description="Disordered" evidence="6">
    <location>
        <begin position="8"/>
        <end position="27"/>
    </location>
</feature>
<dbReference type="Gene3D" id="4.10.280.10">
    <property type="entry name" value="Helix-loop-helix DNA-binding domain"/>
    <property type="match status" value="1"/>
</dbReference>
<dbReference type="PANTHER" id="PTHR16223:SF268">
    <property type="entry name" value="SPERMATOGENESIS- AND OOGENESIS-SPECIFIC BASIC HELIX-LOOP-HELIX-CONTAINING PROTEIN 2"/>
    <property type="match status" value="1"/>
</dbReference>
<evidence type="ECO:0000256" key="1">
    <source>
        <dbReference type="ARBA" id="ARBA00004123"/>
    </source>
</evidence>
<sequence>MLVAASFQNQVGGGGAASTSQAGSRNHQGLAATLDHSDNTGQVSSWSHHFVPGNALSFAKLGDGGASSDPNSVKKRYRDEELQQMYGAAGQMQIDQQQKHQQDQQQRSQAPLAYDSNAPVAPVNPPPAGISARPRVRARRGQATDPHSIAERLRREKIAERMKALQELVPNANKTDKASMLDEIIDYVKFLQLQVKVLSMSRLGGAGATMAPLVADLPLEGAGQELVSSSQLCRQISVNLSPQDGIALTEHQVARLMEDDMGSAMQYLQSKGLCLMPISLATSISSCSTKVPTTMSLAATAAAAAAAGSSPTTAAIAGALQHATLSDSEASAMEGCNGRAATKDFPEQSEEQWLK</sequence>
<name>D8SSS4_SELML</name>
<evidence type="ECO:0000313" key="8">
    <source>
        <dbReference type="EMBL" id="EFJ12627.1"/>
    </source>
</evidence>
<feature type="compositionally biased region" description="Basic and acidic residues" evidence="6">
    <location>
        <begin position="341"/>
        <end position="355"/>
    </location>
</feature>
<dbReference type="PANTHER" id="PTHR16223">
    <property type="entry name" value="TRANSCRIPTION FACTOR BHLH83-RELATED"/>
    <property type="match status" value="1"/>
</dbReference>
<dbReference type="Gramene" id="EFJ12627">
    <property type="protein sequence ID" value="EFJ12627"/>
    <property type="gene ID" value="SELMODRAFT_425336"/>
</dbReference>
<evidence type="ECO:0000256" key="6">
    <source>
        <dbReference type="SAM" id="MobiDB-lite"/>
    </source>
</evidence>
<protein>
    <recommendedName>
        <fullName evidence="7">BHLH domain-containing protein</fullName>
    </recommendedName>
</protein>
<reference evidence="8 9" key="1">
    <citation type="journal article" date="2011" name="Science">
        <title>The Selaginella genome identifies genetic changes associated with the evolution of vascular plants.</title>
        <authorList>
            <person name="Banks J.A."/>
            <person name="Nishiyama T."/>
            <person name="Hasebe M."/>
            <person name="Bowman J.L."/>
            <person name="Gribskov M."/>
            <person name="dePamphilis C."/>
            <person name="Albert V.A."/>
            <person name="Aono N."/>
            <person name="Aoyama T."/>
            <person name="Ambrose B.A."/>
            <person name="Ashton N.W."/>
            <person name="Axtell M.J."/>
            <person name="Barker E."/>
            <person name="Barker M.S."/>
            <person name="Bennetzen J.L."/>
            <person name="Bonawitz N.D."/>
            <person name="Chapple C."/>
            <person name="Cheng C."/>
            <person name="Correa L.G."/>
            <person name="Dacre M."/>
            <person name="DeBarry J."/>
            <person name="Dreyer I."/>
            <person name="Elias M."/>
            <person name="Engstrom E.M."/>
            <person name="Estelle M."/>
            <person name="Feng L."/>
            <person name="Finet C."/>
            <person name="Floyd S.K."/>
            <person name="Frommer W.B."/>
            <person name="Fujita T."/>
            <person name="Gramzow L."/>
            <person name="Gutensohn M."/>
            <person name="Harholt J."/>
            <person name="Hattori M."/>
            <person name="Heyl A."/>
            <person name="Hirai T."/>
            <person name="Hiwatashi Y."/>
            <person name="Ishikawa M."/>
            <person name="Iwata M."/>
            <person name="Karol K.G."/>
            <person name="Koehler B."/>
            <person name="Kolukisaoglu U."/>
            <person name="Kubo M."/>
            <person name="Kurata T."/>
            <person name="Lalonde S."/>
            <person name="Li K."/>
            <person name="Li Y."/>
            <person name="Litt A."/>
            <person name="Lyons E."/>
            <person name="Manning G."/>
            <person name="Maruyama T."/>
            <person name="Michael T.P."/>
            <person name="Mikami K."/>
            <person name="Miyazaki S."/>
            <person name="Morinaga S."/>
            <person name="Murata T."/>
            <person name="Mueller-Roeber B."/>
            <person name="Nelson D.R."/>
            <person name="Obara M."/>
            <person name="Oguri Y."/>
            <person name="Olmstead R.G."/>
            <person name="Onodera N."/>
            <person name="Petersen B.L."/>
            <person name="Pils B."/>
            <person name="Prigge M."/>
            <person name="Rensing S.A."/>
            <person name="Riano-Pachon D.M."/>
            <person name="Roberts A.W."/>
            <person name="Sato Y."/>
            <person name="Scheller H.V."/>
            <person name="Schulz B."/>
            <person name="Schulz C."/>
            <person name="Shakirov E.V."/>
            <person name="Shibagaki N."/>
            <person name="Shinohara N."/>
            <person name="Shippen D.E."/>
            <person name="Soerensen I."/>
            <person name="Sotooka R."/>
            <person name="Sugimoto N."/>
            <person name="Sugita M."/>
            <person name="Sumikawa N."/>
            <person name="Tanurdzic M."/>
            <person name="Theissen G."/>
            <person name="Ulvskov P."/>
            <person name="Wakazuki S."/>
            <person name="Weng J.K."/>
            <person name="Willats W.W."/>
            <person name="Wipf D."/>
            <person name="Wolf P.G."/>
            <person name="Yang L."/>
            <person name="Zimmer A.D."/>
            <person name="Zhu Q."/>
            <person name="Mitros T."/>
            <person name="Hellsten U."/>
            <person name="Loque D."/>
            <person name="Otillar R."/>
            <person name="Salamov A."/>
            <person name="Schmutz J."/>
            <person name="Shapiro H."/>
            <person name="Lindquist E."/>
            <person name="Lucas S."/>
            <person name="Rokhsar D."/>
            <person name="Grigoriev I.V."/>
        </authorList>
    </citation>
    <scope>NUCLEOTIDE SEQUENCE [LARGE SCALE GENOMIC DNA]</scope>
</reference>
<dbReference type="eggNOG" id="ENOG502QQDT">
    <property type="taxonomic scope" value="Eukaryota"/>
</dbReference>
<accession>D8SSS4</accession>
<dbReference type="OrthoDB" id="759159at2759"/>
<evidence type="ECO:0000256" key="5">
    <source>
        <dbReference type="ARBA" id="ARBA00023242"/>
    </source>
</evidence>
<dbReference type="FunFam" id="4.10.280.10:FF:000017">
    <property type="entry name" value="Transcription factor bHLH66"/>
    <property type="match status" value="1"/>
</dbReference>
<dbReference type="SMART" id="SM00353">
    <property type="entry name" value="HLH"/>
    <property type="match status" value="1"/>
</dbReference>
<dbReference type="FunCoup" id="D8SSS4">
    <property type="interactions" value="678"/>
</dbReference>
<dbReference type="GO" id="GO:0080147">
    <property type="term" value="P:root hair cell development"/>
    <property type="evidence" value="ECO:0007669"/>
    <property type="project" value="UniProtKB-ARBA"/>
</dbReference>
<dbReference type="GO" id="GO:0046983">
    <property type="term" value="F:protein dimerization activity"/>
    <property type="evidence" value="ECO:0007669"/>
    <property type="project" value="InterPro"/>
</dbReference>
<dbReference type="InterPro" id="IPR045843">
    <property type="entry name" value="IND-like"/>
</dbReference>
<dbReference type="EMBL" id="GL377638">
    <property type="protein sequence ID" value="EFJ12627.1"/>
    <property type="molecule type" value="Genomic_DNA"/>
</dbReference>
<dbReference type="InParanoid" id="D8SSS4"/>
<dbReference type="GO" id="GO:0005634">
    <property type="term" value="C:nucleus"/>
    <property type="evidence" value="ECO:0000318"/>
    <property type="project" value="GO_Central"/>
</dbReference>
<evidence type="ECO:0000256" key="4">
    <source>
        <dbReference type="ARBA" id="ARBA00023163"/>
    </source>
</evidence>
<dbReference type="HOGENOM" id="CLU_044273_1_0_1"/>
<dbReference type="InterPro" id="IPR036638">
    <property type="entry name" value="HLH_DNA-bd_sf"/>
</dbReference>
<feature type="domain" description="BHLH" evidence="7">
    <location>
        <begin position="142"/>
        <end position="191"/>
    </location>
</feature>
<dbReference type="InterPro" id="IPR011598">
    <property type="entry name" value="bHLH_dom"/>
</dbReference>